<dbReference type="Pfam" id="PF22296">
    <property type="entry name" value="bAvd"/>
    <property type="match status" value="1"/>
</dbReference>
<dbReference type="AlphaFoldDB" id="A0A2M6WWB8"/>
<organism evidence="2 3">
    <name type="scientific">Candidatus Berkelbacteria bacterium CG10_big_fil_rev_8_21_14_0_10_41_12</name>
    <dbReference type="NCBI Taxonomy" id="1974513"/>
    <lineage>
        <taxon>Bacteria</taxon>
        <taxon>Candidatus Berkelbacteria</taxon>
    </lineage>
</organism>
<evidence type="ECO:0000313" key="3">
    <source>
        <dbReference type="Proteomes" id="UP000228596"/>
    </source>
</evidence>
<name>A0A2M6WWB8_9BACT</name>
<dbReference type="InterPro" id="IPR055360">
    <property type="entry name" value="bAvd"/>
</dbReference>
<reference evidence="3" key="1">
    <citation type="submission" date="2017-09" db="EMBL/GenBank/DDBJ databases">
        <title>Depth-based differentiation of microbial function through sediment-hosted aquifers and enrichment of novel symbionts in the deep terrestrial subsurface.</title>
        <authorList>
            <person name="Probst A.J."/>
            <person name="Ladd B."/>
            <person name="Jarett J.K."/>
            <person name="Geller-Mcgrath D.E."/>
            <person name="Sieber C.M.K."/>
            <person name="Emerson J.B."/>
            <person name="Anantharaman K."/>
            <person name="Thomas B.C."/>
            <person name="Malmstrom R."/>
            <person name="Stieglmeier M."/>
            <person name="Klingl A."/>
            <person name="Woyke T."/>
            <person name="Ryan C.M."/>
            <person name="Banfield J.F."/>
        </authorList>
    </citation>
    <scope>NUCLEOTIDE SEQUENCE [LARGE SCALE GENOMIC DNA]</scope>
</reference>
<feature type="domain" description="bAvd-like" evidence="1">
    <location>
        <begin position="27"/>
        <end position="119"/>
    </location>
</feature>
<gene>
    <name evidence="2" type="ORF">COT77_03245</name>
</gene>
<sequence>MSSSFQNHPQSTFPPVIEHVKSTYKQWIIVERNLPKCERYGLGQKVDLLFIDLLDLSQKASFSPIELKISLLGDSLSKIDSLRFFIQFCWELKLIPSKQFTLIGQEIEEIGRMVGGWRKGLITKTSAN</sequence>
<proteinExistence type="predicted"/>
<evidence type="ECO:0000313" key="2">
    <source>
        <dbReference type="EMBL" id="PIT97104.1"/>
    </source>
</evidence>
<dbReference type="EMBL" id="PEZV01000036">
    <property type="protein sequence ID" value="PIT97104.1"/>
    <property type="molecule type" value="Genomic_DNA"/>
</dbReference>
<dbReference type="CDD" id="cd16376">
    <property type="entry name" value="Avd_like"/>
    <property type="match status" value="1"/>
</dbReference>
<dbReference type="Proteomes" id="UP000228596">
    <property type="component" value="Unassembled WGS sequence"/>
</dbReference>
<protein>
    <recommendedName>
        <fullName evidence="1">bAvd-like domain-containing protein</fullName>
    </recommendedName>
</protein>
<accession>A0A2M6WWB8</accession>
<dbReference type="InterPro" id="IPR036583">
    <property type="entry name" value="23S_rRNA_IVS_sf"/>
</dbReference>
<evidence type="ECO:0000259" key="1">
    <source>
        <dbReference type="Pfam" id="PF22296"/>
    </source>
</evidence>
<comment type="caution">
    <text evidence="2">The sequence shown here is derived from an EMBL/GenBank/DDBJ whole genome shotgun (WGS) entry which is preliminary data.</text>
</comment>
<dbReference type="Gene3D" id="1.20.1440.60">
    <property type="entry name" value="23S rRNA-intervening sequence"/>
    <property type="match status" value="1"/>
</dbReference>